<dbReference type="NCBIfam" id="NF033558">
    <property type="entry name" value="transpos_IS1"/>
    <property type="match status" value="1"/>
</dbReference>
<evidence type="ECO:0000313" key="2">
    <source>
        <dbReference type="Proteomes" id="UP000729733"/>
    </source>
</evidence>
<dbReference type="GO" id="GO:0003677">
    <property type="term" value="F:DNA binding"/>
    <property type="evidence" value="ECO:0007669"/>
    <property type="project" value="InterPro"/>
</dbReference>
<dbReference type="InterPro" id="IPR009057">
    <property type="entry name" value="Homeodomain-like_sf"/>
</dbReference>
<dbReference type="Proteomes" id="UP000729733">
    <property type="component" value="Unassembled WGS sequence"/>
</dbReference>
<dbReference type="Pfam" id="PF03400">
    <property type="entry name" value="DDE_Tnp_IS1"/>
    <property type="match status" value="1"/>
</dbReference>
<dbReference type="GO" id="GO:0004803">
    <property type="term" value="F:transposase activity"/>
    <property type="evidence" value="ECO:0007669"/>
    <property type="project" value="InterPro"/>
</dbReference>
<dbReference type="EMBL" id="JADWDC010000062">
    <property type="protein sequence ID" value="MCC0178986.1"/>
    <property type="molecule type" value="Genomic_DNA"/>
</dbReference>
<keyword evidence="2" id="KW-1185">Reference proteome</keyword>
<dbReference type="GO" id="GO:0006313">
    <property type="term" value="P:DNA transposition"/>
    <property type="evidence" value="ECO:0007669"/>
    <property type="project" value="InterPro"/>
</dbReference>
<dbReference type="AlphaFoldDB" id="A0A964BUC4"/>
<sequence>MYCPQCKSSSNKKNGFRGGKQSYKCKDCGYQYVENPISRRYPVEVKQLCLKMYLNGMGFRAIARVIDIDHTTIINWVKKAGESLTDEPLDSEIPEITEIDELYAERYPLGQTFVGNKKNKCWIWTVVNHKQKGILLWNIGDRSHETFEPIWQIIKCWKSFWYVTDGWKVYPMYIEPEDHLVCKTYMTRVEGENTRLRHYLARLHRKTLCYSKSTLLLKYSIRLLLHYLRFDTVHFSV</sequence>
<gene>
    <name evidence="1" type="ORF">I4641_18625</name>
</gene>
<dbReference type="RefSeq" id="WP_229642090.1">
    <property type="nucleotide sequence ID" value="NZ_JADWDC010000062.1"/>
</dbReference>
<organism evidence="1 2">
    <name type="scientific">Waterburya agarophytonicola KI4</name>
    <dbReference type="NCBI Taxonomy" id="2874699"/>
    <lineage>
        <taxon>Bacteria</taxon>
        <taxon>Bacillati</taxon>
        <taxon>Cyanobacteriota</taxon>
        <taxon>Cyanophyceae</taxon>
        <taxon>Pleurocapsales</taxon>
        <taxon>Hyellaceae</taxon>
        <taxon>Waterburya</taxon>
        <taxon>Waterburya agarophytonicola</taxon>
    </lineage>
</organism>
<reference evidence="1" key="1">
    <citation type="journal article" date="2021" name="Antonie Van Leeuwenhoek">
        <title>Draft genome and description of Waterburya agarophytonicola gen. nov. sp. nov. (Pleurocapsales, Cyanobacteria): a seaweed symbiont.</title>
        <authorList>
            <person name="Bonthond G."/>
            <person name="Shalygin S."/>
            <person name="Bayer T."/>
            <person name="Weinberger F."/>
        </authorList>
    </citation>
    <scope>NUCLEOTIDE SEQUENCE</scope>
    <source>
        <strain evidence="1">KI4</strain>
    </source>
</reference>
<proteinExistence type="predicted"/>
<name>A0A964BUC4_9CYAN</name>
<evidence type="ECO:0000313" key="1">
    <source>
        <dbReference type="EMBL" id="MCC0178986.1"/>
    </source>
</evidence>
<dbReference type="Gene3D" id="1.10.10.10">
    <property type="entry name" value="Winged helix-like DNA-binding domain superfamily/Winged helix DNA-binding domain"/>
    <property type="match status" value="1"/>
</dbReference>
<dbReference type="InterPro" id="IPR005063">
    <property type="entry name" value="Transposase_27"/>
</dbReference>
<dbReference type="SUPFAM" id="SSF46689">
    <property type="entry name" value="Homeodomain-like"/>
    <property type="match status" value="1"/>
</dbReference>
<accession>A0A964BUC4</accession>
<comment type="caution">
    <text evidence="1">The sequence shown here is derived from an EMBL/GenBank/DDBJ whole genome shotgun (WGS) entry which is preliminary data.</text>
</comment>
<dbReference type="PANTHER" id="PTHR33293">
    <property type="entry name" value="INSERTION ELEMENT IS1 1 PROTEIN INSB-RELATED"/>
    <property type="match status" value="1"/>
</dbReference>
<dbReference type="InterPro" id="IPR051354">
    <property type="entry name" value="Transposase_27_IS1"/>
</dbReference>
<dbReference type="InterPro" id="IPR036388">
    <property type="entry name" value="WH-like_DNA-bd_sf"/>
</dbReference>
<protein>
    <submittedName>
        <fullName evidence="1">IS1 family transposase</fullName>
    </submittedName>
</protein>